<feature type="compositionally biased region" description="Basic and acidic residues" evidence="7">
    <location>
        <begin position="458"/>
        <end position="470"/>
    </location>
</feature>
<reference evidence="8" key="1">
    <citation type="journal article" date="2021" name="Genome Biol. Evol.">
        <title>A High-Quality Reference Genome for a Parasitic Bivalve with Doubly Uniparental Inheritance (Bivalvia: Unionida).</title>
        <authorList>
            <person name="Smith C.H."/>
        </authorList>
    </citation>
    <scope>NUCLEOTIDE SEQUENCE</scope>
    <source>
        <strain evidence="8">CHS0354</strain>
    </source>
</reference>
<sequence length="1205" mass="134134">MFRRSVSLKSSGRLVVRVTMAYNNQEADSYASRTEGGHKRQGNRGRGGFPNPNAKPYEGYGERPMEAFSKGFPMSEAPKNNGVKGSQFSNDRSHQNYGNNPKLPGSYPHGEGSGNGRDRGQGRGYRNDNRDRAQPYHYHGDTQKVNRDQRHQQRVQPGPDQFFSQKGNRTQNRGQLAQSGPNQGDSQKGDTSLKNSVKGDMAQGYRQGAQAYSYQGDSQEGSGWAQGHVQGAEPFSYQGDSQEVSGWAPGHVQGAEPLSYQGDSQEGSGGAPGHGQGAEPFSYQGDSQEGSGGAPGHGQGAEPFSYQGDSQEGSGGAPGHGQGAEPFSYQGDSQEGSDGTPGHGQGAEPFSYQGDTQENIDRGQHNENDSRQGFQAVFVQKDLQKGTEGDMAQALEQGIEPGSHKGDSQEVKPFSDQKISQKGKEWNHAQGASSSKGNLKEGNDTCQSHGNNSIQKTHQKDSQKGSDRVQSHGNDSGPWNKHGPNQGSSRKGEDRSVGHYQDNRSHSYQGQKDSGYEGRYSRQASSGGGSRRDNSDQQQRKRNRADDEDDIFLSKTLSFILRHGAEKLKFKLMPGGFLYVDEILKHMQKLEGFTVEDVQRVVAQNDKQRFAIQKDGTGRLKIRANQGHTVEVEDLELTPITSADQVLMVLHGTYYDAWNSIKKQGLCRFKRNHIHFAAGEPGENGVISGMRSSCEVLIYIDLEKALKDDLKFYLSANKVILSPGNEQGYIYPCYFKAVVNRYPIHILEFDPNIKGKTVTADQISNELEKKKKKTNKKKNKNKNKEDRENNKSGAPGEEIEGVGDTNLLAEAEEKSKENIEGKDEEDQFVDAIENQPEKLMQIHVPDQWDDGEKIEPDRKAFINSKGTEQSEGTQEHAESEDPKGTKETKSKEKDSWSETSKGAKSKSPKGAIKPETKQGSEIPEAEQKAIKEVTSTLKDEDKGAPTVATEDAEDVKIEEEWTTVSITSVEESQSAVDYILDLKQKEPVSIICSGEKQGEADGKITVLVISMKGRSWIYQLCNMEEDLMEAGKLKQLFFDTELMKVFHDVTWQSAVLFKQYEIVLDGTKVFDSNVVCKQKLFDDKAMDRLRLEGFMPIRWMEEDGKIHSSKWTQNPLDKELLNKFVERCKALLQFYKIFTMQKLPQPRKEIYSEVNKYVDKERSKEIKKNFKSQAEKKPPQEQPTSSSKEQKKGGSQRKTQKKRGK</sequence>
<accession>A0AAE0VSW2</accession>
<feature type="compositionally biased region" description="Basic and acidic residues" evidence="7">
    <location>
        <begin position="873"/>
        <end position="896"/>
    </location>
</feature>
<feature type="region of interest" description="Disordered" evidence="7">
    <location>
        <begin position="764"/>
        <end position="805"/>
    </location>
</feature>
<comment type="caution">
    <text evidence="8">The sequence shown here is derived from an EMBL/GenBank/DDBJ whole genome shotgun (WGS) entry which is preliminary data.</text>
</comment>
<feature type="compositionally biased region" description="Basic and acidic residues" evidence="7">
    <location>
        <begin position="116"/>
        <end position="151"/>
    </location>
</feature>
<keyword evidence="4" id="KW-0808">Transferase</keyword>
<dbReference type="SUPFAM" id="SSF53098">
    <property type="entry name" value="Ribonuclease H-like"/>
    <property type="match status" value="1"/>
</dbReference>
<dbReference type="GO" id="GO:0003676">
    <property type="term" value="F:nucleic acid binding"/>
    <property type="evidence" value="ECO:0007669"/>
    <property type="project" value="InterPro"/>
</dbReference>
<evidence type="ECO:0000256" key="6">
    <source>
        <dbReference type="ARBA" id="ARBA00047949"/>
    </source>
</evidence>
<evidence type="ECO:0000313" key="8">
    <source>
        <dbReference type="EMBL" id="KAK3587805.1"/>
    </source>
</evidence>
<dbReference type="EMBL" id="JAEAOA010002357">
    <property type="protein sequence ID" value="KAK3587805.1"/>
    <property type="molecule type" value="Genomic_DNA"/>
</dbReference>
<organism evidence="8 9">
    <name type="scientific">Potamilus streckersoni</name>
    <dbReference type="NCBI Taxonomy" id="2493646"/>
    <lineage>
        <taxon>Eukaryota</taxon>
        <taxon>Metazoa</taxon>
        <taxon>Spiralia</taxon>
        <taxon>Lophotrochozoa</taxon>
        <taxon>Mollusca</taxon>
        <taxon>Bivalvia</taxon>
        <taxon>Autobranchia</taxon>
        <taxon>Heteroconchia</taxon>
        <taxon>Palaeoheterodonta</taxon>
        <taxon>Unionida</taxon>
        <taxon>Unionoidea</taxon>
        <taxon>Unionidae</taxon>
        <taxon>Ambleminae</taxon>
        <taxon>Lampsilini</taxon>
        <taxon>Potamilus</taxon>
    </lineage>
</organism>
<keyword evidence="5" id="KW-0520">NAD</keyword>
<dbReference type="InterPro" id="IPR036397">
    <property type="entry name" value="RNaseH_sf"/>
</dbReference>
<name>A0AAE0VSW2_9BIVA</name>
<feature type="compositionally biased region" description="Polar residues" evidence="7">
    <location>
        <begin position="162"/>
        <end position="195"/>
    </location>
</feature>
<comment type="catalytic activity">
    <reaction evidence="6">
        <text>2'-phospho-[ligated tRNA] + NAD(+) = mature tRNA + ADP-alpha-D-ribose 1'',2''-cyclic phosphate + nicotinamide</text>
        <dbReference type="Rhea" id="RHEA:23324"/>
        <dbReference type="Rhea" id="RHEA-COMP:11106"/>
        <dbReference type="Rhea" id="RHEA-COMP:11107"/>
        <dbReference type="ChEBI" id="CHEBI:17154"/>
        <dbReference type="ChEBI" id="CHEBI:57540"/>
        <dbReference type="ChEBI" id="CHEBI:76596"/>
        <dbReference type="ChEBI" id="CHEBI:82883"/>
        <dbReference type="ChEBI" id="CHEBI:85027"/>
        <dbReference type="EC" id="2.7.1.160"/>
    </reaction>
</comment>
<feature type="compositionally biased region" description="Gly residues" evidence="7">
    <location>
        <begin position="313"/>
        <end position="322"/>
    </location>
</feature>
<dbReference type="PANTHER" id="PTHR12684:SF2">
    <property type="entry name" value="TRNA 2'-PHOSPHOTRANSFERASE 1"/>
    <property type="match status" value="1"/>
</dbReference>
<feature type="compositionally biased region" description="Basic and acidic residues" evidence="7">
    <location>
        <begin position="402"/>
        <end position="415"/>
    </location>
</feature>
<evidence type="ECO:0000256" key="4">
    <source>
        <dbReference type="ARBA" id="ARBA00022679"/>
    </source>
</evidence>
<evidence type="ECO:0000256" key="3">
    <source>
        <dbReference type="ARBA" id="ARBA00012007"/>
    </source>
</evidence>
<feature type="compositionally biased region" description="Basic residues" evidence="7">
    <location>
        <begin position="1194"/>
        <end position="1205"/>
    </location>
</feature>
<reference evidence="8" key="2">
    <citation type="journal article" date="2021" name="Genome Biol. Evol.">
        <title>Developing a high-quality reference genome for a parasitic bivalve with doubly uniparental inheritance (Bivalvia: Unionida).</title>
        <authorList>
            <person name="Smith C.H."/>
        </authorList>
    </citation>
    <scope>NUCLEOTIDE SEQUENCE</scope>
    <source>
        <strain evidence="8">CHS0354</strain>
        <tissue evidence="8">Mantle</tissue>
    </source>
</reference>
<keyword evidence="9" id="KW-1185">Reference proteome</keyword>
<reference evidence="8" key="3">
    <citation type="submission" date="2023-05" db="EMBL/GenBank/DDBJ databases">
        <authorList>
            <person name="Smith C.H."/>
        </authorList>
    </citation>
    <scope>NUCLEOTIDE SEQUENCE</scope>
    <source>
        <strain evidence="8">CHS0354</strain>
        <tissue evidence="8">Mantle</tissue>
    </source>
</reference>
<feature type="compositionally biased region" description="Basic and acidic residues" evidence="7">
    <location>
        <begin position="359"/>
        <end position="370"/>
    </location>
</feature>
<feature type="compositionally biased region" description="Basic and acidic residues" evidence="7">
    <location>
        <begin position="925"/>
        <end position="943"/>
    </location>
</feature>
<dbReference type="Pfam" id="PF01885">
    <property type="entry name" value="PTS_2-RNA"/>
    <property type="match status" value="1"/>
</dbReference>
<dbReference type="Gene3D" id="1.10.10.970">
    <property type="entry name" value="RNA 2'-phosphotransferase, Tpt1/KptA family, N-terminal domain"/>
    <property type="match status" value="1"/>
</dbReference>
<dbReference type="InterPro" id="IPR042080">
    <property type="entry name" value="RNA_2'-PTrans_N"/>
</dbReference>
<feature type="region of interest" description="Disordered" evidence="7">
    <location>
        <begin position="864"/>
        <end position="954"/>
    </location>
</feature>
<feature type="compositionally biased region" description="Basic and acidic residues" evidence="7">
    <location>
        <begin position="490"/>
        <end position="505"/>
    </location>
</feature>
<comment type="function">
    <text evidence="1">Catalyzes the last step of tRNA splicing, the transfer of the splice junction 2'-phosphate from ligated tRNA to NAD to produce ADP-ribose 1''-2'' cyclic phosphate.</text>
</comment>
<feature type="compositionally biased region" description="Polar residues" evidence="7">
    <location>
        <begin position="210"/>
        <end position="221"/>
    </location>
</feature>
<feature type="compositionally biased region" description="Polar residues" evidence="7">
    <location>
        <begin position="83"/>
        <end position="99"/>
    </location>
</feature>
<dbReference type="Gene3D" id="3.20.170.30">
    <property type="match status" value="1"/>
</dbReference>
<evidence type="ECO:0000256" key="5">
    <source>
        <dbReference type="ARBA" id="ARBA00023027"/>
    </source>
</evidence>
<feature type="compositionally biased region" description="Basic and acidic residues" evidence="7">
    <location>
        <begin position="1165"/>
        <end position="1179"/>
    </location>
</feature>
<dbReference type="EC" id="2.7.1.160" evidence="3"/>
<evidence type="ECO:0000313" key="9">
    <source>
        <dbReference type="Proteomes" id="UP001195483"/>
    </source>
</evidence>
<dbReference type="SUPFAM" id="SSF56399">
    <property type="entry name" value="ADP-ribosylation"/>
    <property type="match status" value="1"/>
</dbReference>
<dbReference type="GO" id="GO:0006388">
    <property type="term" value="P:tRNA splicing, via endonucleolytic cleavage and ligation"/>
    <property type="evidence" value="ECO:0007669"/>
    <property type="project" value="TreeGrafter"/>
</dbReference>
<proteinExistence type="inferred from homology"/>
<feature type="compositionally biased region" description="Gly residues" evidence="7">
    <location>
        <begin position="290"/>
        <end position="299"/>
    </location>
</feature>
<dbReference type="InterPro" id="IPR042081">
    <property type="entry name" value="RNA_2'-PTrans_C"/>
</dbReference>
<comment type="similarity">
    <text evidence="2">Belongs to the KptA/TPT1 family.</text>
</comment>
<gene>
    <name evidence="8" type="ORF">CHS0354_042767</name>
</gene>
<evidence type="ECO:0000256" key="7">
    <source>
        <dbReference type="SAM" id="MobiDB-lite"/>
    </source>
</evidence>
<feature type="compositionally biased region" description="Gly residues" evidence="7">
    <location>
        <begin position="267"/>
        <end position="276"/>
    </location>
</feature>
<evidence type="ECO:0000256" key="1">
    <source>
        <dbReference type="ARBA" id="ARBA00003343"/>
    </source>
</evidence>
<dbReference type="GO" id="GO:0000215">
    <property type="term" value="F:tRNA 2'-phosphotransferase activity"/>
    <property type="evidence" value="ECO:0007669"/>
    <property type="project" value="UniProtKB-EC"/>
</dbReference>
<dbReference type="AlphaFoldDB" id="A0AAE0VSW2"/>
<dbReference type="Gene3D" id="3.30.420.10">
    <property type="entry name" value="Ribonuclease H-like superfamily/Ribonuclease H"/>
    <property type="match status" value="1"/>
</dbReference>
<dbReference type="PANTHER" id="PTHR12684">
    <property type="entry name" value="PUTATIVE PHOSPHOTRANSFERASE"/>
    <property type="match status" value="1"/>
</dbReference>
<dbReference type="InterPro" id="IPR002745">
    <property type="entry name" value="Ptrans_KptA/Tpt1"/>
</dbReference>
<feature type="compositionally biased region" description="Basic and acidic residues" evidence="7">
    <location>
        <begin position="530"/>
        <end position="539"/>
    </location>
</feature>
<feature type="compositionally biased region" description="Basic residues" evidence="7">
    <location>
        <begin position="770"/>
        <end position="781"/>
    </location>
</feature>
<feature type="region of interest" description="Disordered" evidence="7">
    <location>
        <begin position="1165"/>
        <end position="1205"/>
    </location>
</feature>
<feature type="compositionally biased region" description="Polar residues" evidence="7">
    <location>
        <begin position="444"/>
        <end position="456"/>
    </location>
</feature>
<dbReference type="Proteomes" id="UP001195483">
    <property type="component" value="Unassembled WGS sequence"/>
</dbReference>
<protein>
    <recommendedName>
        <fullName evidence="3">2'-phosphotransferase</fullName>
        <ecNumber evidence="3">2.7.1.160</ecNumber>
    </recommendedName>
</protein>
<feature type="region of interest" description="Disordered" evidence="7">
    <location>
        <begin position="27"/>
        <end position="547"/>
    </location>
</feature>
<evidence type="ECO:0000256" key="2">
    <source>
        <dbReference type="ARBA" id="ARBA00009836"/>
    </source>
</evidence>
<dbReference type="InterPro" id="IPR012337">
    <property type="entry name" value="RNaseH-like_sf"/>
</dbReference>